<dbReference type="GO" id="GO:0047617">
    <property type="term" value="F:fatty acyl-CoA hydrolase activity"/>
    <property type="evidence" value="ECO:0007669"/>
    <property type="project" value="TreeGrafter"/>
</dbReference>
<dbReference type="Gene3D" id="3.10.129.10">
    <property type="entry name" value="Hotdog Thioesterase"/>
    <property type="match status" value="1"/>
</dbReference>
<dbReference type="Proteomes" id="UP000093199">
    <property type="component" value="Unassembled WGS sequence"/>
</dbReference>
<evidence type="ECO:0000256" key="1">
    <source>
        <dbReference type="ARBA" id="ARBA00005953"/>
    </source>
</evidence>
<dbReference type="Pfam" id="PF13279">
    <property type="entry name" value="4HBT_2"/>
    <property type="match status" value="1"/>
</dbReference>
<proteinExistence type="inferred from homology"/>
<evidence type="ECO:0000256" key="2">
    <source>
        <dbReference type="ARBA" id="ARBA00022801"/>
    </source>
</evidence>
<evidence type="ECO:0008006" key="5">
    <source>
        <dbReference type="Google" id="ProtNLM"/>
    </source>
</evidence>
<dbReference type="EMBL" id="MASJ01000003">
    <property type="protein sequence ID" value="OCS87469.1"/>
    <property type="molecule type" value="Genomic_DNA"/>
</dbReference>
<evidence type="ECO:0000313" key="3">
    <source>
        <dbReference type="EMBL" id="OCS87469.1"/>
    </source>
</evidence>
<evidence type="ECO:0000313" key="4">
    <source>
        <dbReference type="Proteomes" id="UP000093199"/>
    </source>
</evidence>
<dbReference type="SUPFAM" id="SSF54637">
    <property type="entry name" value="Thioesterase/thiol ester dehydrase-isomerase"/>
    <property type="match status" value="1"/>
</dbReference>
<dbReference type="CDD" id="cd00586">
    <property type="entry name" value="4HBT"/>
    <property type="match status" value="1"/>
</dbReference>
<organism evidence="3 4">
    <name type="scientific">Caryophanon tenue</name>
    <dbReference type="NCBI Taxonomy" id="33978"/>
    <lineage>
        <taxon>Bacteria</taxon>
        <taxon>Bacillati</taxon>
        <taxon>Bacillota</taxon>
        <taxon>Bacilli</taxon>
        <taxon>Bacillales</taxon>
        <taxon>Caryophanaceae</taxon>
        <taxon>Caryophanon</taxon>
    </lineage>
</organism>
<reference evidence="3 4" key="1">
    <citation type="submission" date="2016-07" db="EMBL/GenBank/DDBJ databases">
        <title>Caryophanon tenue genome sequencing.</title>
        <authorList>
            <person name="Verma A."/>
            <person name="Pal Y."/>
            <person name="Krishnamurthi S."/>
        </authorList>
    </citation>
    <scope>NUCLEOTIDE SEQUENCE [LARGE SCALE GENOMIC DNA]</scope>
    <source>
        <strain evidence="3 4">DSM 14152</strain>
    </source>
</reference>
<keyword evidence="4" id="KW-1185">Reference proteome</keyword>
<dbReference type="InterPro" id="IPR029069">
    <property type="entry name" value="HotDog_dom_sf"/>
</dbReference>
<dbReference type="STRING" id="33978.A6M13_09160"/>
<dbReference type="PANTHER" id="PTHR31793:SF27">
    <property type="entry name" value="NOVEL THIOESTERASE SUPERFAMILY DOMAIN AND SAPOSIN A-TYPE DOMAIN CONTAINING PROTEIN (0610012H03RIK)"/>
    <property type="match status" value="1"/>
</dbReference>
<dbReference type="RefSeq" id="WP_066542988.1">
    <property type="nucleotide sequence ID" value="NZ_MASJ01000003.1"/>
</dbReference>
<name>A0A1C0YK61_9BACL</name>
<protein>
    <recommendedName>
        <fullName evidence="5">Thioesterase</fullName>
    </recommendedName>
</protein>
<dbReference type="AlphaFoldDB" id="A0A1C0YK61"/>
<accession>A0A1C0YK61</accession>
<comment type="caution">
    <text evidence="3">The sequence shown here is derived from an EMBL/GenBank/DDBJ whole genome shotgun (WGS) entry which is preliminary data.</text>
</comment>
<gene>
    <name evidence="3" type="ORF">A6M13_09160</name>
</gene>
<comment type="similarity">
    <text evidence="1">Belongs to the 4-hydroxybenzoyl-CoA thioesterase family.</text>
</comment>
<sequence>MHETSVYVRFCETDAFGHTNNTSYFYYFEESRMKFFHEVMQLEDATEVGMVVARLTCDYIHQTYANDTLIARTSVEKLGTKSLTLRQEVLRNTDREIVATGQCTLVCFDNKTQSSIAIPDIVRERLQAHLIQPQT</sequence>
<keyword evidence="2" id="KW-0378">Hydrolase</keyword>
<dbReference type="PANTHER" id="PTHR31793">
    <property type="entry name" value="4-HYDROXYBENZOYL-COA THIOESTERASE FAMILY MEMBER"/>
    <property type="match status" value="1"/>
</dbReference>
<dbReference type="InterPro" id="IPR050563">
    <property type="entry name" value="4-hydroxybenzoyl-CoA_TE"/>
</dbReference>